<evidence type="ECO:0000313" key="2">
    <source>
        <dbReference type="EMBL" id="KRO01056.1"/>
    </source>
</evidence>
<keyword evidence="3" id="KW-1185">Reference proteome</keyword>
<name>A0A0R2LNK1_9LACO</name>
<proteinExistence type="predicted"/>
<sequence length="65" mass="7576">MGLSLLPFLIFALALFGIAMTLIYAFLEGDIIYRAFFVRYLRVADIVFFCSFMFFLVLEICQTFI</sequence>
<dbReference type="InterPro" id="IPR024515">
    <property type="entry name" value="DUF3397"/>
</dbReference>
<evidence type="ECO:0000313" key="3">
    <source>
        <dbReference type="Proteomes" id="UP000051886"/>
    </source>
</evidence>
<keyword evidence="1" id="KW-0472">Membrane</keyword>
<reference evidence="2 3" key="1">
    <citation type="journal article" date="2015" name="Genome Announc.">
        <title>Expanding the biotechnology potential of lactobacilli through comparative genomics of 213 strains and associated genera.</title>
        <authorList>
            <person name="Sun Z."/>
            <person name="Harris H.M."/>
            <person name="McCann A."/>
            <person name="Guo C."/>
            <person name="Argimon S."/>
            <person name="Zhang W."/>
            <person name="Yang X."/>
            <person name="Jeffery I.B."/>
            <person name="Cooney J.C."/>
            <person name="Kagawa T.F."/>
            <person name="Liu W."/>
            <person name="Song Y."/>
            <person name="Salvetti E."/>
            <person name="Wrobel A."/>
            <person name="Rasinkangas P."/>
            <person name="Parkhill J."/>
            <person name="Rea M.C."/>
            <person name="O'Sullivan O."/>
            <person name="Ritari J."/>
            <person name="Douillard F.P."/>
            <person name="Paul Ross R."/>
            <person name="Yang R."/>
            <person name="Briner A.E."/>
            <person name="Felis G.E."/>
            <person name="de Vos W.M."/>
            <person name="Barrangou R."/>
            <person name="Klaenhammer T.R."/>
            <person name="Caufield P.W."/>
            <person name="Cui Y."/>
            <person name="Zhang H."/>
            <person name="O'Toole P.W."/>
        </authorList>
    </citation>
    <scope>NUCLEOTIDE SEQUENCE [LARGE SCALE GENOMIC DNA]</scope>
    <source>
        <strain evidence="2 3">NBRC 103219</strain>
    </source>
</reference>
<keyword evidence="1" id="KW-0812">Transmembrane</keyword>
<feature type="transmembrane region" description="Helical" evidence="1">
    <location>
        <begin position="6"/>
        <end position="27"/>
    </location>
</feature>
<dbReference type="EMBL" id="JQCN01000017">
    <property type="protein sequence ID" value="KRO01056.1"/>
    <property type="molecule type" value="Genomic_DNA"/>
</dbReference>
<organism evidence="2 3">
    <name type="scientific">Ligilactobacillus pobuzihii</name>
    <dbReference type="NCBI Taxonomy" id="449659"/>
    <lineage>
        <taxon>Bacteria</taxon>
        <taxon>Bacillati</taxon>
        <taxon>Bacillota</taxon>
        <taxon>Bacilli</taxon>
        <taxon>Lactobacillales</taxon>
        <taxon>Lactobacillaceae</taxon>
        <taxon>Ligilactobacillus</taxon>
    </lineage>
</organism>
<gene>
    <name evidence="2" type="ORF">IV66_GL001236</name>
</gene>
<protein>
    <submittedName>
        <fullName evidence="2">Uncharacterized protein</fullName>
    </submittedName>
</protein>
<keyword evidence="1" id="KW-1133">Transmembrane helix</keyword>
<evidence type="ECO:0000256" key="1">
    <source>
        <dbReference type="SAM" id="Phobius"/>
    </source>
</evidence>
<feature type="transmembrane region" description="Helical" evidence="1">
    <location>
        <begin position="39"/>
        <end position="58"/>
    </location>
</feature>
<dbReference type="AlphaFoldDB" id="A0A0R2LNK1"/>
<dbReference type="Proteomes" id="UP000051886">
    <property type="component" value="Unassembled WGS sequence"/>
</dbReference>
<accession>A0A0R2LNK1</accession>
<dbReference type="PATRIC" id="fig|449659.4.peg.1253"/>
<comment type="caution">
    <text evidence="2">The sequence shown here is derived from an EMBL/GenBank/DDBJ whole genome shotgun (WGS) entry which is preliminary data.</text>
</comment>
<dbReference type="Pfam" id="PF11877">
    <property type="entry name" value="DUF3397"/>
    <property type="match status" value="1"/>
</dbReference>